<proteinExistence type="inferred from homology"/>
<feature type="domain" description="Palmitoyltransferase DHHC" evidence="10">
    <location>
        <begin position="179"/>
        <end position="291"/>
    </location>
</feature>
<keyword evidence="5 8" id="KW-1133">Transmembrane helix</keyword>
<feature type="transmembrane region" description="Helical" evidence="8">
    <location>
        <begin position="224"/>
        <end position="243"/>
    </location>
</feature>
<feature type="transmembrane region" description="Helical" evidence="8">
    <location>
        <begin position="249"/>
        <end position="276"/>
    </location>
</feature>
<organism evidence="11 12">
    <name type="scientific">Theobroma cacao</name>
    <name type="common">Cacao</name>
    <name type="synonym">Cocoa</name>
    <dbReference type="NCBI Taxonomy" id="3641"/>
    <lineage>
        <taxon>Eukaryota</taxon>
        <taxon>Viridiplantae</taxon>
        <taxon>Streptophyta</taxon>
        <taxon>Embryophyta</taxon>
        <taxon>Tracheophyta</taxon>
        <taxon>Spermatophyta</taxon>
        <taxon>Magnoliopsida</taxon>
        <taxon>eudicotyledons</taxon>
        <taxon>Gunneridae</taxon>
        <taxon>Pentapetalae</taxon>
        <taxon>rosids</taxon>
        <taxon>malvids</taxon>
        <taxon>Malvales</taxon>
        <taxon>Malvaceae</taxon>
        <taxon>Byttnerioideae</taxon>
        <taxon>Theobroma</taxon>
    </lineage>
</organism>
<evidence type="ECO:0000256" key="9">
    <source>
        <dbReference type="SAM" id="MobiDB-lite"/>
    </source>
</evidence>
<evidence type="ECO:0000256" key="1">
    <source>
        <dbReference type="ARBA" id="ARBA00004127"/>
    </source>
</evidence>
<comment type="subcellular location">
    <subcellularLocation>
        <location evidence="1">Endomembrane system</location>
        <topology evidence="1">Multi-pass membrane protein</topology>
    </subcellularLocation>
</comment>
<dbReference type="Pfam" id="PF01529">
    <property type="entry name" value="DHHC"/>
    <property type="match status" value="1"/>
</dbReference>
<evidence type="ECO:0000313" key="12">
    <source>
        <dbReference type="Proteomes" id="UP000026915"/>
    </source>
</evidence>
<feature type="transmembrane region" description="Helical" evidence="8">
    <location>
        <begin position="41"/>
        <end position="65"/>
    </location>
</feature>
<feature type="transmembrane region" description="Helical" evidence="8">
    <location>
        <begin position="12"/>
        <end position="35"/>
    </location>
</feature>
<dbReference type="AlphaFoldDB" id="A0A061EHQ1"/>
<name>A0A061EHQ1_THECC</name>
<dbReference type="PANTHER" id="PTHR22883">
    <property type="entry name" value="ZINC FINGER DHHC DOMAIN CONTAINING PROTEIN"/>
    <property type="match status" value="1"/>
</dbReference>
<dbReference type="Proteomes" id="UP000026915">
    <property type="component" value="Chromosome 2"/>
</dbReference>
<keyword evidence="3 8" id="KW-0808">Transferase</keyword>
<gene>
    <name evidence="11" type="ORF">TCM_011626</name>
</gene>
<dbReference type="GO" id="GO:0012505">
    <property type="term" value="C:endomembrane system"/>
    <property type="evidence" value="ECO:0007669"/>
    <property type="project" value="UniProtKB-SubCell"/>
</dbReference>
<evidence type="ECO:0000256" key="5">
    <source>
        <dbReference type="ARBA" id="ARBA00022989"/>
    </source>
</evidence>
<dbReference type="Gramene" id="EOY01819">
    <property type="protein sequence ID" value="EOY01819"/>
    <property type="gene ID" value="TCM_011626"/>
</dbReference>
<evidence type="ECO:0000256" key="3">
    <source>
        <dbReference type="ARBA" id="ARBA00022679"/>
    </source>
</evidence>
<sequence length="606" mass="66396">MRKHGWQLPYHPLQVVAVAVFLALGFAFYVFFAPFVGKKMFQYIVMGIYTPLIMCCFGLYIWCAAADPADPGVFKSKKYLKIPNNGKYSGAKDSKLGGDSTASMHDHNTTSAGGKPLDKDAAGTDETVKDKGVEIEGNKVSSEQSSCLLWIFSPCAFICKCSSSNEESSEQHMSEDGMFYCSLCEVEVFKYSKHCRVCDKCVDRFDHHCRWLNNCIGKRNYRQFFTLMVSALLLFSVDISSKLGSSFSLVPFIIVVALCTILAMIATLPLAQLFFFHILLIKKGISTYDYIIALREQEQEQQGVGGQQSPQMSPASSLTGLSSASSFSTFHRGAWCTPPRLFLEDQFDVVPPDTGSVSSFGKKMVGEEPFKKKNPGAVKISPWTLARLNAEDVSKAAAEARKKSKILRPVVRHEAPFGLEVDSSFGSSGRRMFPRPDGNRRRASKRVRLPADLPLDPLMNISAKAAEKGFNDTSSSLAPLQMEARSAFQTSRAMSSSVGIVASSPESSLDSPDIHPFRVSSSGAEESRRLTGLPAVNMAALKGFPLSRSTSDGYEASGGEDSDRVPSRIVQRSTNWSNVLFGSEQDETVVKLKAPSSSSQANIRML</sequence>
<keyword evidence="7 8" id="KW-0012">Acyltransferase</keyword>
<dbReference type="EMBL" id="CM001880">
    <property type="protein sequence ID" value="EOY01819.1"/>
    <property type="molecule type" value="Genomic_DNA"/>
</dbReference>
<evidence type="ECO:0000259" key="10">
    <source>
        <dbReference type="Pfam" id="PF01529"/>
    </source>
</evidence>
<dbReference type="GO" id="GO:0019706">
    <property type="term" value="F:protein-cysteine S-palmitoyltransferase activity"/>
    <property type="evidence" value="ECO:0007669"/>
    <property type="project" value="UniProtKB-EC"/>
</dbReference>
<keyword evidence="4 8" id="KW-0812">Transmembrane</keyword>
<feature type="region of interest" description="Disordered" evidence="9">
    <location>
        <begin position="95"/>
        <end position="123"/>
    </location>
</feature>
<reference evidence="11 12" key="1">
    <citation type="journal article" date="2013" name="Genome Biol.">
        <title>The genome sequence of the most widely cultivated cacao type and its use to identify candidate genes regulating pod color.</title>
        <authorList>
            <person name="Motamayor J.C."/>
            <person name="Mockaitis K."/>
            <person name="Schmutz J."/>
            <person name="Haiminen N."/>
            <person name="Iii D.L."/>
            <person name="Cornejo O."/>
            <person name="Findley S.D."/>
            <person name="Zheng P."/>
            <person name="Utro F."/>
            <person name="Royaert S."/>
            <person name="Saski C."/>
            <person name="Jenkins J."/>
            <person name="Podicheti R."/>
            <person name="Zhao M."/>
            <person name="Scheffler B.E."/>
            <person name="Stack J.C."/>
            <person name="Feltus F.A."/>
            <person name="Mustiga G.M."/>
            <person name="Amores F."/>
            <person name="Phillips W."/>
            <person name="Marelli J.P."/>
            <person name="May G.D."/>
            <person name="Shapiro H."/>
            <person name="Ma J."/>
            <person name="Bustamante C.D."/>
            <person name="Schnell R.J."/>
            <person name="Main D."/>
            <person name="Gilbert D."/>
            <person name="Parida L."/>
            <person name="Kuhn D.N."/>
        </authorList>
    </citation>
    <scope>NUCLEOTIDE SEQUENCE [LARGE SCALE GENOMIC DNA]</scope>
    <source>
        <strain evidence="12">cv. Matina 1-6</strain>
    </source>
</reference>
<accession>A0A061EHQ1</accession>
<keyword evidence="12" id="KW-1185">Reference proteome</keyword>
<comment type="similarity">
    <text evidence="2 8">Belongs to the DHHC palmitoyltransferase family.</text>
</comment>
<dbReference type="PANTHER" id="PTHR22883:SF265">
    <property type="entry name" value="PROTEIN S-ACYLTRANSFERASE 22-RELATED"/>
    <property type="match status" value="1"/>
</dbReference>
<comment type="catalytic activity">
    <reaction evidence="8">
        <text>L-cysteinyl-[protein] + hexadecanoyl-CoA = S-hexadecanoyl-L-cysteinyl-[protein] + CoA</text>
        <dbReference type="Rhea" id="RHEA:36683"/>
        <dbReference type="Rhea" id="RHEA-COMP:10131"/>
        <dbReference type="Rhea" id="RHEA-COMP:11032"/>
        <dbReference type="ChEBI" id="CHEBI:29950"/>
        <dbReference type="ChEBI" id="CHEBI:57287"/>
        <dbReference type="ChEBI" id="CHEBI:57379"/>
        <dbReference type="ChEBI" id="CHEBI:74151"/>
        <dbReference type="EC" id="2.3.1.225"/>
    </reaction>
</comment>
<keyword evidence="6 8" id="KW-0472">Membrane</keyword>
<comment type="domain">
    <text evidence="8">The DHHC domain is required for palmitoyltransferase activity.</text>
</comment>
<evidence type="ECO:0000256" key="4">
    <source>
        <dbReference type="ARBA" id="ARBA00022692"/>
    </source>
</evidence>
<dbReference type="HOGENOM" id="CLU_020283_2_0_1"/>
<protein>
    <recommendedName>
        <fullName evidence="8">S-acyltransferase</fullName>
        <ecNumber evidence="8">2.3.1.225</ecNumber>
    </recommendedName>
    <alternativeName>
        <fullName evidence="8">Palmitoyltransferase</fullName>
    </alternativeName>
</protein>
<dbReference type="InterPro" id="IPR039859">
    <property type="entry name" value="PFA4/ZDH16/20/ERF2-like"/>
</dbReference>
<evidence type="ECO:0000313" key="11">
    <source>
        <dbReference type="EMBL" id="EOY01819.1"/>
    </source>
</evidence>
<dbReference type="EC" id="2.3.1.225" evidence="8"/>
<feature type="region of interest" description="Disordered" evidence="9">
    <location>
        <begin position="547"/>
        <end position="569"/>
    </location>
</feature>
<evidence type="ECO:0000256" key="2">
    <source>
        <dbReference type="ARBA" id="ARBA00008574"/>
    </source>
</evidence>
<evidence type="ECO:0000256" key="6">
    <source>
        <dbReference type="ARBA" id="ARBA00023136"/>
    </source>
</evidence>
<dbReference type="PROSITE" id="PS50216">
    <property type="entry name" value="DHHC"/>
    <property type="match status" value="1"/>
</dbReference>
<evidence type="ECO:0000256" key="8">
    <source>
        <dbReference type="RuleBase" id="RU079119"/>
    </source>
</evidence>
<evidence type="ECO:0000256" key="7">
    <source>
        <dbReference type="ARBA" id="ARBA00023315"/>
    </source>
</evidence>
<dbReference type="InterPro" id="IPR001594">
    <property type="entry name" value="Palmitoyltrfase_DHHC"/>
</dbReference>